<gene>
    <name evidence="2" type="ORF">MKW98_010228</name>
</gene>
<protein>
    <recommendedName>
        <fullName evidence="1">Pyridoxamine kinase/Phosphomethylpyrimidine kinase domain-containing protein</fullName>
    </recommendedName>
</protein>
<dbReference type="PANTHER" id="PTHR20858:SF17">
    <property type="entry name" value="HYDROXYMETHYLPYRIMIDINE_PHOSPHOMETHYLPYRIMIDINE KINASE THI20-RELATED"/>
    <property type="match status" value="1"/>
</dbReference>
<keyword evidence="3" id="KW-1185">Reference proteome</keyword>
<dbReference type="InterPro" id="IPR029056">
    <property type="entry name" value="Ribokinase-like"/>
</dbReference>
<proteinExistence type="predicted"/>
<evidence type="ECO:0000313" key="3">
    <source>
        <dbReference type="Proteomes" id="UP001202328"/>
    </source>
</evidence>
<dbReference type="SUPFAM" id="SSF53613">
    <property type="entry name" value="Ribokinase-like"/>
    <property type="match status" value="1"/>
</dbReference>
<dbReference type="AlphaFoldDB" id="A0AAD4XGU0"/>
<accession>A0AAD4XGU0</accession>
<dbReference type="Pfam" id="PF08543">
    <property type="entry name" value="Phos_pyr_kin"/>
    <property type="match status" value="1"/>
</dbReference>
<dbReference type="PANTHER" id="PTHR20858">
    <property type="entry name" value="PHOSPHOMETHYLPYRIMIDINE KINASE"/>
    <property type="match status" value="1"/>
</dbReference>
<dbReference type="EMBL" id="JAJJMB010010045">
    <property type="protein sequence ID" value="KAI3911341.1"/>
    <property type="molecule type" value="Genomic_DNA"/>
</dbReference>
<dbReference type="InterPro" id="IPR013749">
    <property type="entry name" value="PM/HMP-P_kinase-1"/>
</dbReference>
<dbReference type="GO" id="GO:0009228">
    <property type="term" value="P:thiamine biosynthetic process"/>
    <property type="evidence" value="ECO:0007669"/>
    <property type="project" value="TreeGrafter"/>
</dbReference>
<name>A0AAD4XGU0_9MAGN</name>
<feature type="domain" description="Pyridoxamine kinase/Phosphomethylpyrimidine kinase" evidence="1">
    <location>
        <begin position="24"/>
        <end position="62"/>
    </location>
</feature>
<dbReference type="Proteomes" id="UP001202328">
    <property type="component" value="Unassembled WGS sequence"/>
</dbReference>
<dbReference type="GO" id="GO:0009507">
    <property type="term" value="C:chloroplast"/>
    <property type="evidence" value="ECO:0007669"/>
    <property type="project" value="TreeGrafter"/>
</dbReference>
<dbReference type="GO" id="GO:0008902">
    <property type="term" value="F:hydroxymethylpyrimidine kinase activity"/>
    <property type="evidence" value="ECO:0007669"/>
    <property type="project" value="TreeGrafter"/>
</dbReference>
<reference evidence="2" key="1">
    <citation type="submission" date="2022-04" db="EMBL/GenBank/DDBJ databases">
        <title>A functionally conserved STORR gene fusion in Papaver species that diverged 16.8 million years ago.</title>
        <authorList>
            <person name="Catania T."/>
        </authorList>
    </citation>
    <scope>NUCLEOTIDE SEQUENCE</scope>
    <source>
        <strain evidence="2">S-188037</strain>
    </source>
</reference>
<dbReference type="Gene3D" id="3.40.1190.20">
    <property type="match status" value="1"/>
</dbReference>
<sequence>MEDISRSIGSSLPSSRSADSLCIDSGGGAGIQADLKTCGALGVYCYTVINAVTARNTIGVQSEVGSTRLFSH</sequence>
<organism evidence="2 3">
    <name type="scientific">Papaver atlanticum</name>
    <dbReference type="NCBI Taxonomy" id="357466"/>
    <lineage>
        <taxon>Eukaryota</taxon>
        <taxon>Viridiplantae</taxon>
        <taxon>Streptophyta</taxon>
        <taxon>Embryophyta</taxon>
        <taxon>Tracheophyta</taxon>
        <taxon>Spermatophyta</taxon>
        <taxon>Magnoliopsida</taxon>
        <taxon>Ranunculales</taxon>
        <taxon>Papaveraceae</taxon>
        <taxon>Papaveroideae</taxon>
        <taxon>Papaver</taxon>
    </lineage>
</organism>
<dbReference type="GO" id="GO:0008972">
    <property type="term" value="F:phosphomethylpyrimidine kinase activity"/>
    <property type="evidence" value="ECO:0007669"/>
    <property type="project" value="TreeGrafter"/>
</dbReference>
<evidence type="ECO:0000259" key="1">
    <source>
        <dbReference type="Pfam" id="PF08543"/>
    </source>
</evidence>
<evidence type="ECO:0000313" key="2">
    <source>
        <dbReference type="EMBL" id="KAI3911341.1"/>
    </source>
</evidence>
<comment type="caution">
    <text evidence="2">The sequence shown here is derived from an EMBL/GenBank/DDBJ whole genome shotgun (WGS) entry which is preliminary data.</text>
</comment>